<accession>A0A072U2H4</accession>
<name>A0A072U2H4_MEDTR</name>
<reference evidence="6" key="4">
    <citation type="journal article" date="2018" name="Nat. Plants">
        <title>Whole-genome landscape of Medicago truncatula symbiotic genes.</title>
        <authorList>
            <person name="Pecrix Y."/>
            <person name="Staton S.E."/>
            <person name="Sallet E."/>
            <person name="Lelandais-Briere C."/>
            <person name="Moreau S."/>
            <person name="Carrere S."/>
            <person name="Blein T."/>
            <person name="Jardinaud M.F."/>
            <person name="Latrasse D."/>
            <person name="Zouine M."/>
            <person name="Zahm M."/>
            <person name="Kreplak J."/>
            <person name="Mayjonade B."/>
            <person name="Satge C."/>
            <person name="Perez M."/>
            <person name="Cauet S."/>
            <person name="Marande W."/>
            <person name="Chantry-Darmon C."/>
            <person name="Lopez-Roques C."/>
            <person name="Bouchez O."/>
            <person name="Berard A."/>
            <person name="Debelle F."/>
            <person name="Munos S."/>
            <person name="Bendahmane A."/>
            <person name="Berges H."/>
            <person name="Niebel A."/>
            <person name="Buitink J."/>
            <person name="Frugier F."/>
            <person name="Benhamed M."/>
            <person name="Crespi M."/>
            <person name="Gouzy J."/>
            <person name="Gamas P."/>
        </authorList>
    </citation>
    <scope>NUCLEOTIDE SEQUENCE [LARGE SCALE GENOMIC DNA]</scope>
    <source>
        <strain evidence="6">cv. Jemalong A17</strain>
    </source>
</reference>
<dbReference type="EMBL" id="PSQE01000007">
    <property type="protein sequence ID" value="RHN48169.1"/>
    <property type="molecule type" value="Genomic_DNA"/>
</dbReference>
<gene>
    <name evidence="2" type="ordered locus">MTR_7g096410</name>
    <name evidence="3" type="ORF">MtrunA17_Chr7g0260881</name>
</gene>
<proteinExistence type="predicted"/>
<dbReference type="EMBL" id="CM001223">
    <property type="protein sequence ID" value="KEH23879.1"/>
    <property type="molecule type" value="Genomic_DNA"/>
</dbReference>
<dbReference type="EnsemblPlants" id="KEH23879">
    <property type="protein sequence ID" value="KEH23879"/>
    <property type="gene ID" value="MTR_7g096410"/>
</dbReference>
<reference evidence="2 5" key="2">
    <citation type="journal article" date="2014" name="BMC Genomics">
        <title>An improved genome release (version Mt4.0) for the model legume Medicago truncatula.</title>
        <authorList>
            <person name="Tang H."/>
            <person name="Krishnakumar V."/>
            <person name="Bidwell S."/>
            <person name="Rosen B."/>
            <person name="Chan A."/>
            <person name="Zhou S."/>
            <person name="Gentzbittel L."/>
            <person name="Childs K.L."/>
            <person name="Yandell M."/>
            <person name="Gundlach H."/>
            <person name="Mayer K.F."/>
            <person name="Schwartz D.C."/>
            <person name="Town C.D."/>
        </authorList>
    </citation>
    <scope>GENOME REANNOTATION</scope>
    <source>
        <strain evidence="2">A17</strain>
        <strain evidence="4 5">cv. Jemalong A17</strain>
    </source>
</reference>
<evidence type="ECO:0000313" key="5">
    <source>
        <dbReference type="Proteomes" id="UP000002051"/>
    </source>
</evidence>
<evidence type="ECO:0000256" key="1">
    <source>
        <dbReference type="SAM" id="SignalP"/>
    </source>
</evidence>
<protein>
    <submittedName>
        <fullName evidence="2">Transmembrane protein, putative</fullName>
    </submittedName>
</protein>
<evidence type="ECO:0000313" key="3">
    <source>
        <dbReference type="EMBL" id="RHN48169.1"/>
    </source>
</evidence>
<dbReference type="HOGENOM" id="CLU_2799060_0_0_1"/>
<feature type="signal peptide" evidence="1">
    <location>
        <begin position="1"/>
        <end position="32"/>
    </location>
</feature>
<dbReference type="Proteomes" id="UP000265566">
    <property type="component" value="Chromosome 7"/>
</dbReference>
<reference evidence="2 5" key="1">
    <citation type="journal article" date="2011" name="Nature">
        <title>The Medicago genome provides insight into the evolution of rhizobial symbioses.</title>
        <authorList>
            <person name="Young N.D."/>
            <person name="Debelle F."/>
            <person name="Oldroyd G.E."/>
            <person name="Geurts R."/>
            <person name="Cannon S.B."/>
            <person name="Udvardi M.K."/>
            <person name="Benedito V.A."/>
            <person name="Mayer K.F."/>
            <person name="Gouzy J."/>
            <person name="Schoof H."/>
            <person name="Van de Peer Y."/>
            <person name="Proost S."/>
            <person name="Cook D.R."/>
            <person name="Meyers B.C."/>
            <person name="Spannagl M."/>
            <person name="Cheung F."/>
            <person name="De Mita S."/>
            <person name="Krishnakumar V."/>
            <person name="Gundlach H."/>
            <person name="Zhou S."/>
            <person name="Mudge J."/>
            <person name="Bharti A.K."/>
            <person name="Murray J.D."/>
            <person name="Naoumkina M.A."/>
            <person name="Rosen B."/>
            <person name="Silverstein K.A."/>
            <person name="Tang H."/>
            <person name="Rombauts S."/>
            <person name="Zhao P.X."/>
            <person name="Zhou P."/>
            <person name="Barbe V."/>
            <person name="Bardou P."/>
            <person name="Bechner M."/>
            <person name="Bellec A."/>
            <person name="Berger A."/>
            <person name="Berges H."/>
            <person name="Bidwell S."/>
            <person name="Bisseling T."/>
            <person name="Choisne N."/>
            <person name="Couloux A."/>
            <person name="Denny R."/>
            <person name="Deshpande S."/>
            <person name="Dai X."/>
            <person name="Doyle J.J."/>
            <person name="Dudez A.M."/>
            <person name="Farmer A.D."/>
            <person name="Fouteau S."/>
            <person name="Franken C."/>
            <person name="Gibelin C."/>
            <person name="Gish J."/>
            <person name="Goldstein S."/>
            <person name="Gonzalez A.J."/>
            <person name="Green P.J."/>
            <person name="Hallab A."/>
            <person name="Hartog M."/>
            <person name="Hua A."/>
            <person name="Humphray S.J."/>
            <person name="Jeong D.H."/>
            <person name="Jing Y."/>
            <person name="Jocker A."/>
            <person name="Kenton S.M."/>
            <person name="Kim D.J."/>
            <person name="Klee K."/>
            <person name="Lai H."/>
            <person name="Lang C."/>
            <person name="Lin S."/>
            <person name="Macmil S.L."/>
            <person name="Magdelenat G."/>
            <person name="Matthews L."/>
            <person name="McCorrison J."/>
            <person name="Monaghan E.L."/>
            <person name="Mun J.H."/>
            <person name="Najar F.Z."/>
            <person name="Nicholson C."/>
            <person name="Noirot C."/>
            <person name="O'Bleness M."/>
            <person name="Paule C.R."/>
            <person name="Poulain J."/>
            <person name="Prion F."/>
            <person name="Qin B."/>
            <person name="Qu C."/>
            <person name="Retzel E.F."/>
            <person name="Riddle C."/>
            <person name="Sallet E."/>
            <person name="Samain S."/>
            <person name="Samson N."/>
            <person name="Sanders I."/>
            <person name="Saurat O."/>
            <person name="Scarpelli C."/>
            <person name="Schiex T."/>
            <person name="Segurens B."/>
            <person name="Severin A.J."/>
            <person name="Sherrier D.J."/>
            <person name="Shi R."/>
            <person name="Sims S."/>
            <person name="Singer S.R."/>
            <person name="Sinharoy S."/>
            <person name="Sterck L."/>
            <person name="Viollet A."/>
            <person name="Wang B.B."/>
            <person name="Wang K."/>
            <person name="Wang M."/>
            <person name="Wang X."/>
            <person name="Warfsmann J."/>
            <person name="Weissenbach J."/>
            <person name="White D.D."/>
            <person name="White J.D."/>
            <person name="Wiley G.B."/>
            <person name="Wincker P."/>
            <person name="Xing Y."/>
            <person name="Yang L."/>
            <person name="Yao Z."/>
            <person name="Ying F."/>
            <person name="Zhai J."/>
            <person name="Zhou L."/>
            <person name="Zuber A."/>
            <person name="Denarie J."/>
            <person name="Dixon R.A."/>
            <person name="May G.D."/>
            <person name="Schwartz D.C."/>
            <person name="Rogers J."/>
            <person name="Quetier F."/>
            <person name="Town C.D."/>
            <person name="Roe B.A."/>
        </authorList>
    </citation>
    <scope>NUCLEOTIDE SEQUENCE [LARGE SCALE GENOMIC DNA]</scope>
    <source>
        <strain evidence="2">A17</strain>
        <strain evidence="4 5">cv. Jemalong A17</strain>
    </source>
</reference>
<evidence type="ECO:0000313" key="4">
    <source>
        <dbReference type="EnsemblPlants" id="KEH23879"/>
    </source>
</evidence>
<reference evidence="4" key="3">
    <citation type="submission" date="2015-04" db="UniProtKB">
        <authorList>
            <consortium name="EnsemblPlants"/>
        </authorList>
    </citation>
    <scope>IDENTIFICATION</scope>
    <source>
        <strain evidence="4">cv. Jemalong A17</strain>
    </source>
</reference>
<reference evidence="3" key="5">
    <citation type="journal article" date="2018" name="Nat. Plants">
        <title>Whole-genome landscape of Medicago truncatula symbiotic genes.</title>
        <authorList>
            <person name="Pecrix Y."/>
            <person name="Gamas P."/>
            <person name="Carrere S."/>
        </authorList>
    </citation>
    <scope>NUCLEOTIDE SEQUENCE</scope>
    <source>
        <tissue evidence="3">Leaves</tissue>
    </source>
</reference>
<dbReference type="AlphaFoldDB" id="A0A072U2H4"/>
<sequence>MAFSHKKMLFTVQQILLILFTIFIASPQSGVACRPLLVHNDQWSSEYGLVWQLLANSPAPPSGGGEPTHP</sequence>
<keyword evidence="1" id="KW-0732">Signal</keyword>
<dbReference type="Proteomes" id="UP000002051">
    <property type="component" value="Unassembled WGS sequence"/>
</dbReference>
<dbReference type="PROSITE" id="PS51257">
    <property type="entry name" value="PROKAR_LIPOPROTEIN"/>
    <property type="match status" value="1"/>
</dbReference>
<dbReference type="Gramene" id="rna42856">
    <property type="protein sequence ID" value="RHN48169.1"/>
    <property type="gene ID" value="gene42856"/>
</dbReference>
<keyword evidence="5" id="KW-1185">Reference proteome</keyword>
<feature type="chain" id="PRO_5014499221" evidence="1">
    <location>
        <begin position="33"/>
        <end position="70"/>
    </location>
</feature>
<keyword evidence="2" id="KW-0472">Membrane</keyword>
<keyword evidence="2" id="KW-0812">Transmembrane</keyword>
<evidence type="ECO:0000313" key="6">
    <source>
        <dbReference type="Proteomes" id="UP000265566"/>
    </source>
</evidence>
<evidence type="ECO:0000313" key="2">
    <source>
        <dbReference type="EMBL" id="KEH23879.1"/>
    </source>
</evidence>
<organism evidence="2 5">
    <name type="scientific">Medicago truncatula</name>
    <name type="common">Barrel medic</name>
    <name type="synonym">Medicago tribuloides</name>
    <dbReference type="NCBI Taxonomy" id="3880"/>
    <lineage>
        <taxon>Eukaryota</taxon>
        <taxon>Viridiplantae</taxon>
        <taxon>Streptophyta</taxon>
        <taxon>Embryophyta</taxon>
        <taxon>Tracheophyta</taxon>
        <taxon>Spermatophyta</taxon>
        <taxon>Magnoliopsida</taxon>
        <taxon>eudicotyledons</taxon>
        <taxon>Gunneridae</taxon>
        <taxon>Pentapetalae</taxon>
        <taxon>rosids</taxon>
        <taxon>fabids</taxon>
        <taxon>Fabales</taxon>
        <taxon>Fabaceae</taxon>
        <taxon>Papilionoideae</taxon>
        <taxon>50 kb inversion clade</taxon>
        <taxon>NPAAA clade</taxon>
        <taxon>Hologalegina</taxon>
        <taxon>IRL clade</taxon>
        <taxon>Trifolieae</taxon>
        <taxon>Medicago</taxon>
    </lineage>
</organism>